<dbReference type="InterPro" id="IPR001932">
    <property type="entry name" value="PPM-type_phosphatase-like_dom"/>
</dbReference>
<accession>A0A2U1SZT9</accession>
<sequence length="281" mass="29456">MDYELTLSVGSLRLAVSSASDLGLVRKVNEDSFFADPPVFVVADGMGGHSFGDRASQSVAATFAAASPPQGLPSVEDVVSTIRDSNSAVVGLAGNDVAGTVSGTTLAGLALIAAGDDCHWMAFNVGDSRVYSWDGRALEQVTVDHSAVQELLDLGEISLREVATHPFRNVVTRAIGVGIDVDPDVWLLPLGGRQLFLVCSDGLTKELDDDQIASILADRFHLPEGQSVADRLVAAALAAGGSDNVTVVVVDSELAGSVHTADEETVDRGMPHHLEETRPRK</sequence>
<feature type="compositionally biased region" description="Basic and acidic residues" evidence="1">
    <location>
        <begin position="260"/>
        <end position="281"/>
    </location>
</feature>
<evidence type="ECO:0000313" key="3">
    <source>
        <dbReference type="EMBL" id="PWB97118.1"/>
    </source>
</evidence>
<reference evidence="4" key="1">
    <citation type="submission" date="2018-04" db="EMBL/GenBank/DDBJ databases">
        <authorList>
            <person name="Liu S."/>
            <person name="Wang Z."/>
            <person name="Li J."/>
        </authorList>
    </citation>
    <scope>NUCLEOTIDE SEQUENCE [LARGE SCALE GENOMIC DNA]</scope>
    <source>
        <strain evidence="4">S1194</strain>
    </source>
</reference>
<organism evidence="3 4">
    <name type="scientific">Homoserinimonas hongtaonis</name>
    <dbReference type="NCBI Taxonomy" id="2079791"/>
    <lineage>
        <taxon>Bacteria</taxon>
        <taxon>Bacillati</taxon>
        <taxon>Actinomycetota</taxon>
        <taxon>Actinomycetes</taxon>
        <taxon>Micrococcales</taxon>
        <taxon>Microbacteriaceae</taxon>
        <taxon>Homoserinimonas</taxon>
    </lineage>
</organism>
<dbReference type="RefSeq" id="WP_108517223.1">
    <property type="nucleotide sequence ID" value="NZ_CP026951.1"/>
</dbReference>
<feature type="domain" description="PPM-type phosphatase" evidence="2">
    <location>
        <begin position="15"/>
        <end position="252"/>
    </location>
</feature>
<dbReference type="InterPro" id="IPR015655">
    <property type="entry name" value="PP2C"/>
</dbReference>
<evidence type="ECO:0000259" key="2">
    <source>
        <dbReference type="PROSITE" id="PS51746"/>
    </source>
</evidence>
<name>A0A2U1SZT9_9MICO</name>
<dbReference type="PROSITE" id="PS51746">
    <property type="entry name" value="PPM_2"/>
    <property type="match status" value="1"/>
</dbReference>
<dbReference type="KEGG" id="salc:C2138_09025"/>
<evidence type="ECO:0000313" key="4">
    <source>
        <dbReference type="Proteomes" id="UP000244978"/>
    </source>
</evidence>
<dbReference type="SMART" id="SM00332">
    <property type="entry name" value="PP2Cc"/>
    <property type="match status" value="1"/>
</dbReference>
<feature type="region of interest" description="Disordered" evidence="1">
    <location>
        <begin position="259"/>
        <end position="281"/>
    </location>
</feature>
<dbReference type="EMBL" id="QEEX01000001">
    <property type="protein sequence ID" value="PWB97118.1"/>
    <property type="molecule type" value="Genomic_DNA"/>
</dbReference>
<dbReference type="SMART" id="SM00331">
    <property type="entry name" value="PP2C_SIG"/>
    <property type="match status" value="1"/>
</dbReference>
<dbReference type="PANTHER" id="PTHR47992">
    <property type="entry name" value="PROTEIN PHOSPHATASE"/>
    <property type="match status" value="1"/>
</dbReference>
<gene>
    <name evidence="3" type="ORF">DF220_04150</name>
</gene>
<keyword evidence="4" id="KW-1185">Reference proteome</keyword>
<dbReference type="CDD" id="cd00143">
    <property type="entry name" value="PP2Cc"/>
    <property type="match status" value="1"/>
</dbReference>
<dbReference type="InterPro" id="IPR036457">
    <property type="entry name" value="PPM-type-like_dom_sf"/>
</dbReference>
<proteinExistence type="predicted"/>
<protein>
    <submittedName>
        <fullName evidence="3">Serine/threonine-protein phosphatase</fullName>
    </submittedName>
</protein>
<dbReference type="Gene3D" id="3.60.40.10">
    <property type="entry name" value="PPM-type phosphatase domain"/>
    <property type="match status" value="1"/>
</dbReference>
<dbReference type="GO" id="GO:0004722">
    <property type="term" value="F:protein serine/threonine phosphatase activity"/>
    <property type="evidence" value="ECO:0007669"/>
    <property type="project" value="InterPro"/>
</dbReference>
<dbReference type="OrthoDB" id="9801841at2"/>
<comment type="caution">
    <text evidence="3">The sequence shown here is derived from an EMBL/GenBank/DDBJ whole genome shotgun (WGS) entry which is preliminary data.</text>
</comment>
<dbReference type="Pfam" id="PF13672">
    <property type="entry name" value="PP2C_2"/>
    <property type="match status" value="1"/>
</dbReference>
<dbReference type="Proteomes" id="UP000244978">
    <property type="component" value="Unassembled WGS sequence"/>
</dbReference>
<evidence type="ECO:0000256" key="1">
    <source>
        <dbReference type="SAM" id="MobiDB-lite"/>
    </source>
</evidence>
<dbReference type="SUPFAM" id="SSF81606">
    <property type="entry name" value="PP2C-like"/>
    <property type="match status" value="1"/>
</dbReference>
<dbReference type="AlphaFoldDB" id="A0A2U1SZT9"/>